<protein>
    <recommendedName>
        <fullName evidence="3 4">Diaminopimelate epimerase</fullName>
        <shortName evidence="3">DAP epimerase</shortName>
        <ecNumber evidence="3 4">5.1.1.7</ecNumber>
    </recommendedName>
    <alternativeName>
        <fullName evidence="3">PLP-independent amino acid racemase</fullName>
    </alternativeName>
</protein>
<evidence type="ECO:0000256" key="2">
    <source>
        <dbReference type="ARBA" id="ARBA00023235"/>
    </source>
</evidence>
<accession>A0A6P2XAJ3</accession>
<comment type="pathway">
    <text evidence="3">Amino-acid biosynthesis; L-lysine biosynthesis via DAP pathway; DL-2,6-diaminopimelate from LL-2,6-diaminopimelate: step 1/1.</text>
</comment>
<evidence type="ECO:0000313" key="5">
    <source>
        <dbReference type="EMBL" id="VWD05708.1"/>
    </source>
</evidence>
<feature type="active site" description="Proton donor" evidence="3">
    <location>
        <position position="67"/>
    </location>
</feature>
<reference evidence="5 6" key="1">
    <citation type="submission" date="2019-09" db="EMBL/GenBank/DDBJ databases">
        <authorList>
            <person name="Depoorter E."/>
        </authorList>
    </citation>
    <scope>NUCLEOTIDE SEQUENCE [LARGE SCALE GENOMIC DNA]</scope>
    <source>
        <strain evidence="5">R-39750</strain>
    </source>
</reference>
<evidence type="ECO:0000313" key="6">
    <source>
        <dbReference type="Proteomes" id="UP000494110"/>
    </source>
</evidence>
<dbReference type="Pfam" id="PF01678">
    <property type="entry name" value="DAP_epimerase"/>
    <property type="match status" value="2"/>
</dbReference>
<comment type="caution">
    <text evidence="3">Lacks conserved residue(s) required for the propagation of feature annotation.</text>
</comment>
<organism evidence="5 6">
    <name type="scientific">Burkholderia lata (strain ATCC 17760 / DSM 23089 / LMG 22485 / NCIMB 9086 / R18194 / 383)</name>
    <dbReference type="NCBI Taxonomy" id="482957"/>
    <lineage>
        <taxon>Bacteria</taxon>
        <taxon>Pseudomonadati</taxon>
        <taxon>Pseudomonadota</taxon>
        <taxon>Betaproteobacteria</taxon>
        <taxon>Burkholderiales</taxon>
        <taxon>Burkholderiaceae</taxon>
        <taxon>Burkholderia</taxon>
        <taxon>Burkholderia cepacia complex</taxon>
    </lineage>
</organism>
<feature type="active site" description="Proton acceptor" evidence="3">
    <location>
        <position position="213"/>
    </location>
</feature>
<dbReference type="AlphaFoldDB" id="A0A6P2XAJ3"/>
<keyword evidence="3" id="KW-0028">Amino-acid biosynthesis</keyword>
<feature type="binding site" evidence="3">
    <location>
        <position position="153"/>
    </location>
    <ligand>
        <name>substrate</name>
    </ligand>
</feature>
<dbReference type="PANTHER" id="PTHR31689">
    <property type="entry name" value="DIAMINOPIMELATE EPIMERASE, CHLOROPLASTIC"/>
    <property type="match status" value="1"/>
</dbReference>
<dbReference type="UniPathway" id="UPA00034">
    <property type="reaction ID" value="UER00025"/>
</dbReference>
<dbReference type="EMBL" id="CABVQN010000012">
    <property type="protein sequence ID" value="VWD05708.1"/>
    <property type="molecule type" value="Genomic_DNA"/>
</dbReference>
<keyword evidence="3" id="KW-0457">Lysine biosynthesis</keyword>
<dbReference type="EC" id="5.1.1.7" evidence="3 4"/>
<feature type="site" description="Could be important to modulate the pK values of the two catalytic cysteine residues" evidence="3">
    <location>
        <position position="155"/>
    </location>
</feature>
<dbReference type="PANTHER" id="PTHR31689:SF0">
    <property type="entry name" value="DIAMINOPIMELATE EPIMERASE"/>
    <property type="match status" value="1"/>
</dbReference>
<comment type="subunit">
    <text evidence="3">Homodimer.</text>
</comment>
<comment type="function">
    <text evidence="3">Catalyzes the stereoinversion of LL-2,6-diaminopimelate (L,L-DAP) to meso-diaminopimelate (meso-DAP), a precursor of L-lysine and an essential component of the bacterial peptidoglycan.</text>
</comment>
<comment type="subcellular location">
    <subcellularLocation>
        <location evidence="3">Cytoplasm</location>
    </subcellularLocation>
</comment>
<feature type="binding site" evidence="3">
    <location>
        <position position="186"/>
    </location>
    <ligand>
        <name>substrate</name>
    </ligand>
</feature>
<evidence type="ECO:0000256" key="3">
    <source>
        <dbReference type="HAMAP-Rule" id="MF_00197"/>
    </source>
</evidence>
<keyword evidence="3" id="KW-0963">Cytoplasm</keyword>
<dbReference type="GO" id="GO:0005829">
    <property type="term" value="C:cytosol"/>
    <property type="evidence" value="ECO:0007669"/>
    <property type="project" value="TreeGrafter"/>
</dbReference>
<dbReference type="GO" id="GO:0009089">
    <property type="term" value="P:lysine biosynthetic process via diaminopimelate"/>
    <property type="evidence" value="ECO:0007669"/>
    <property type="project" value="UniProtKB-UniRule"/>
</dbReference>
<evidence type="ECO:0000256" key="4">
    <source>
        <dbReference type="NCBIfam" id="TIGR00652"/>
    </source>
</evidence>
<dbReference type="HAMAP" id="MF_00197">
    <property type="entry name" value="DAP_epimerase"/>
    <property type="match status" value="1"/>
</dbReference>
<comment type="similarity">
    <text evidence="1 3">Belongs to the diaminopimelate epimerase family.</text>
</comment>
<feature type="site" description="Could be important to modulate the pK values of the two catalytic cysteine residues" evidence="3">
    <location>
        <position position="204"/>
    </location>
</feature>
<feature type="binding site" evidence="3">
    <location>
        <begin position="68"/>
        <end position="69"/>
    </location>
    <ligand>
        <name>substrate</name>
    </ligand>
</feature>
<feature type="binding site" evidence="3">
    <location>
        <begin position="214"/>
        <end position="215"/>
    </location>
    <ligand>
        <name>substrate</name>
    </ligand>
</feature>
<dbReference type="InterPro" id="IPR001653">
    <property type="entry name" value="DAP_epimerase_DapF"/>
</dbReference>
<dbReference type="Gene3D" id="3.10.310.10">
    <property type="entry name" value="Diaminopimelate Epimerase, Chain A, domain 1"/>
    <property type="match status" value="2"/>
</dbReference>
<dbReference type="SUPFAM" id="SSF54506">
    <property type="entry name" value="Diaminopimelate epimerase-like"/>
    <property type="match status" value="2"/>
</dbReference>
<gene>
    <name evidence="3" type="primary">dapF</name>
    <name evidence="5" type="ORF">BLA39750_02873</name>
</gene>
<dbReference type="Proteomes" id="UP000494110">
    <property type="component" value="Unassembled WGS sequence"/>
</dbReference>
<proteinExistence type="inferred from homology"/>
<dbReference type="NCBIfam" id="TIGR00652">
    <property type="entry name" value="DapF"/>
    <property type="match status" value="1"/>
</dbReference>
<dbReference type="GO" id="GO:0008837">
    <property type="term" value="F:diaminopimelate epimerase activity"/>
    <property type="evidence" value="ECO:0007669"/>
    <property type="project" value="UniProtKB-UniRule"/>
</dbReference>
<name>A0A6P2XAJ3_BURL3</name>
<evidence type="ECO:0000256" key="1">
    <source>
        <dbReference type="ARBA" id="ARBA00010219"/>
    </source>
</evidence>
<sequence length="270" mass="28754">MHGAGNDFVVLDLRGAEAPSPELCRMLADRHRGIGCDLILGVEAPRSETAAASFRIWTGEGLPSTLCGNGARCVAAWAVRAGLARGPRFALDSPSGTHEIDVLGERTFRVTLGVPRFEPEQVPMLGFGGEQSWYDMAFEDGTRVRFAGASMGNPHAVIEVDDIEAAPVDRIGRLLQGSDRFPQSVNVGFVEIVSRDLVRLRVYEFGAGETLACGSGACAAAAVLMRMGRIDRQACVSMPGGDLHVAWPSPTEPVTMTGPAAFVFEGHLDT</sequence>
<comment type="catalytic activity">
    <reaction evidence="3">
        <text>(2S,6S)-2,6-diaminopimelate = meso-2,6-diaminopimelate</text>
        <dbReference type="Rhea" id="RHEA:15393"/>
        <dbReference type="ChEBI" id="CHEBI:57609"/>
        <dbReference type="ChEBI" id="CHEBI:57791"/>
        <dbReference type="EC" id="5.1.1.7"/>
    </reaction>
</comment>
<feature type="binding site" evidence="3">
    <location>
        <position position="6"/>
    </location>
    <ligand>
        <name>substrate</name>
    </ligand>
</feature>
<keyword evidence="2 3" id="KW-0413">Isomerase</keyword>